<accession>A0A1H3EAA0</accession>
<evidence type="ECO:0000256" key="1">
    <source>
        <dbReference type="SAM" id="Phobius"/>
    </source>
</evidence>
<feature type="transmembrane region" description="Helical" evidence="1">
    <location>
        <begin position="68"/>
        <end position="85"/>
    </location>
</feature>
<protein>
    <submittedName>
        <fullName evidence="2">Uncharacterized protein</fullName>
    </submittedName>
</protein>
<keyword evidence="1" id="KW-1133">Transmembrane helix</keyword>
<dbReference type="EMBL" id="FNPB01000002">
    <property type="protein sequence ID" value="SDX75585.1"/>
    <property type="molecule type" value="Genomic_DNA"/>
</dbReference>
<dbReference type="Proteomes" id="UP000199170">
    <property type="component" value="Unassembled WGS sequence"/>
</dbReference>
<organism evidence="2 3">
    <name type="scientific">Halobellus clavatus</name>
    <dbReference type="NCBI Taxonomy" id="660517"/>
    <lineage>
        <taxon>Archaea</taxon>
        <taxon>Methanobacteriati</taxon>
        <taxon>Methanobacteriota</taxon>
        <taxon>Stenosarchaea group</taxon>
        <taxon>Halobacteria</taxon>
        <taxon>Halobacteriales</taxon>
        <taxon>Haloferacaceae</taxon>
        <taxon>Halobellus</taxon>
    </lineage>
</organism>
<keyword evidence="3" id="KW-1185">Reference proteome</keyword>
<evidence type="ECO:0000313" key="3">
    <source>
        <dbReference type="Proteomes" id="UP000199170"/>
    </source>
</evidence>
<proteinExistence type="predicted"/>
<keyword evidence="1" id="KW-0812">Transmembrane</keyword>
<gene>
    <name evidence="2" type="ORF">SAMN04487946_102138</name>
</gene>
<evidence type="ECO:0000313" key="2">
    <source>
        <dbReference type="EMBL" id="SDX75585.1"/>
    </source>
</evidence>
<dbReference type="AlphaFoldDB" id="A0A1H3EAA0"/>
<dbReference type="STRING" id="660517.SAMN04487946_102138"/>
<dbReference type="RefSeq" id="WP_089765528.1">
    <property type="nucleotide sequence ID" value="NZ_FNPB01000002.1"/>
</dbReference>
<reference evidence="3" key="1">
    <citation type="submission" date="2016-10" db="EMBL/GenBank/DDBJ databases">
        <authorList>
            <person name="Varghese N."/>
            <person name="Submissions S."/>
        </authorList>
    </citation>
    <scope>NUCLEOTIDE SEQUENCE [LARGE SCALE GENOMIC DNA]</scope>
    <source>
        <strain evidence="3">CGMCC 1.10118</strain>
    </source>
</reference>
<sequence length="86" mass="9233">MVVVSALAFAAGLLCFYYGARALQTRQAVERLRADDGFDALAWLEHPADRQSPSTIPDPPEEASIERGFVLLALGLCCSLLAVLAL</sequence>
<keyword evidence="1" id="KW-0472">Membrane</keyword>
<name>A0A1H3EAA0_9EURY</name>